<reference evidence="1 2" key="1">
    <citation type="submission" date="2017-10" db="EMBL/GenBank/DDBJ databases">
        <title>Genomics of the genus Arcobacter.</title>
        <authorList>
            <person name="Perez-Cataluna A."/>
            <person name="Figueras M.J."/>
        </authorList>
    </citation>
    <scope>NUCLEOTIDE SEQUENCE [LARGE SCALE GENOMIC DNA]</scope>
    <source>
        <strain evidence="1 2">CECT 8993</strain>
    </source>
</reference>
<dbReference type="AlphaFoldDB" id="A0A4Q0YH46"/>
<protein>
    <submittedName>
        <fullName evidence="1">Uncharacterized protein</fullName>
    </submittedName>
</protein>
<dbReference type="EMBL" id="PDKJ01000006">
    <property type="protein sequence ID" value="RXJ68141.1"/>
    <property type="molecule type" value="Genomic_DNA"/>
</dbReference>
<evidence type="ECO:0000313" key="2">
    <source>
        <dbReference type="Proteomes" id="UP000290172"/>
    </source>
</evidence>
<proteinExistence type="predicted"/>
<dbReference type="Proteomes" id="UP000290172">
    <property type="component" value="Unassembled WGS sequence"/>
</dbReference>
<dbReference type="RefSeq" id="WP_128980790.1">
    <property type="nucleotide sequence ID" value="NZ_PDKJ01000006.1"/>
</dbReference>
<gene>
    <name evidence="1" type="ORF">CRV08_07735</name>
</gene>
<organism evidence="1 2">
    <name type="scientific">Halarcobacter ebronensis</name>
    <dbReference type="NCBI Taxonomy" id="1462615"/>
    <lineage>
        <taxon>Bacteria</taxon>
        <taxon>Pseudomonadati</taxon>
        <taxon>Campylobacterota</taxon>
        <taxon>Epsilonproteobacteria</taxon>
        <taxon>Campylobacterales</taxon>
        <taxon>Arcobacteraceae</taxon>
        <taxon>Halarcobacter</taxon>
    </lineage>
</organism>
<accession>A0A4Q0YH46</accession>
<sequence>MSILGKCPYCNGAVISKKFTTNAKEIKLYSCENAKKEYDESEQYVFTSDSTCTFRVYSNAFLRWNKRSFSENEMRRLLSEGQTKVRLHGRKGSKEYYKYVVPNEEYGVTILWDEEVESA</sequence>
<name>A0A4Q0YH46_9BACT</name>
<comment type="caution">
    <text evidence="1">The sequence shown here is derived from an EMBL/GenBank/DDBJ whole genome shotgun (WGS) entry which is preliminary data.</text>
</comment>
<evidence type="ECO:0000313" key="1">
    <source>
        <dbReference type="EMBL" id="RXJ68141.1"/>
    </source>
</evidence>